<accession>F3KU69</accession>
<dbReference type="AlphaFoldDB" id="F3KU69"/>
<sequence>MEAIHGVAHAVQHEGLHLHVWEKFTGNPVGKPVLVLAHGSATGGQESFDLQVPGQPSYSAMEFFARQGFDVFALDVRGFGRSTKPDVFLTTEQAASDLGAAVDHVCALRDVEQVHLLAWSWGTQYGGQFVMAQPHKVARYASYAQMHADSPDLKTRRPRLAVFQRSPYIRITESGWKLRFHSLTPDDVNDPAVMDAFARAAVAVEDKSPTGPQIDVLTRLPLVDPHRITVPTLMVHGEYDDVADTQGLLPFFAALPHPDKQYVVVPEGGHMLHLQQGHRRLQRVLASWFTMS</sequence>
<name>F3KU69_9BURK</name>
<dbReference type="Proteomes" id="UP000016368">
    <property type="component" value="Unassembled WGS sequence"/>
</dbReference>
<evidence type="ECO:0000313" key="3">
    <source>
        <dbReference type="Proteomes" id="UP000016368"/>
    </source>
</evidence>
<dbReference type="eggNOG" id="COG2267">
    <property type="taxonomic scope" value="Bacteria"/>
</dbReference>
<dbReference type="InterPro" id="IPR029058">
    <property type="entry name" value="AB_hydrolase_fold"/>
</dbReference>
<dbReference type="STRING" id="887062.HGR_10005"/>
<dbReference type="Gene3D" id="3.40.50.1820">
    <property type="entry name" value="alpha/beta hydrolase"/>
    <property type="match status" value="1"/>
</dbReference>
<dbReference type="RefSeq" id="WP_006298067.1">
    <property type="nucleotide sequence ID" value="NZ_AEGR01000060.1"/>
</dbReference>
<dbReference type="PANTHER" id="PTHR43194">
    <property type="entry name" value="HYDROLASE ALPHA/BETA FOLD FAMILY"/>
    <property type="match status" value="1"/>
</dbReference>
<dbReference type="SUPFAM" id="SSF53474">
    <property type="entry name" value="alpha/beta-Hydrolases"/>
    <property type="match status" value="1"/>
</dbReference>
<feature type="domain" description="Serine aminopeptidase S33" evidence="1">
    <location>
        <begin position="61"/>
        <end position="274"/>
    </location>
</feature>
<dbReference type="PANTHER" id="PTHR43194:SF2">
    <property type="entry name" value="PEROXISOMAL MEMBRANE PROTEIN LPX1"/>
    <property type="match status" value="1"/>
</dbReference>
<dbReference type="InterPro" id="IPR050228">
    <property type="entry name" value="Carboxylesterase_BioH"/>
</dbReference>
<dbReference type="InterPro" id="IPR022742">
    <property type="entry name" value="Hydrolase_4"/>
</dbReference>
<organism evidence="2 3">
    <name type="scientific">Hylemonella gracilis ATCC 19624</name>
    <dbReference type="NCBI Taxonomy" id="887062"/>
    <lineage>
        <taxon>Bacteria</taxon>
        <taxon>Pseudomonadati</taxon>
        <taxon>Pseudomonadota</taxon>
        <taxon>Betaproteobacteria</taxon>
        <taxon>Burkholderiales</taxon>
        <taxon>Comamonadaceae</taxon>
        <taxon>Hylemonella</taxon>
    </lineage>
</organism>
<dbReference type="EMBL" id="AEGR01000060">
    <property type="protein sequence ID" value="EGI76619.1"/>
    <property type="molecule type" value="Genomic_DNA"/>
</dbReference>
<proteinExistence type="predicted"/>
<evidence type="ECO:0000259" key="1">
    <source>
        <dbReference type="Pfam" id="PF12146"/>
    </source>
</evidence>
<gene>
    <name evidence="2" type="ORF">HGR_10005</name>
</gene>
<reference evidence="2 3" key="1">
    <citation type="journal article" date="2011" name="EMBO J.">
        <title>Structural diversity of bacterial flagellar motors.</title>
        <authorList>
            <person name="Chen S."/>
            <person name="Beeby M."/>
            <person name="Murphy G.E."/>
            <person name="Leadbetter J.R."/>
            <person name="Hendrixson D.R."/>
            <person name="Briegel A."/>
            <person name="Li Z."/>
            <person name="Shi J."/>
            <person name="Tocheva E.I."/>
            <person name="Muller A."/>
            <person name="Dobro M.J."/>
            <person name="Jensen G.J."/>
        </authorList>
    </citation>
    <scope>NUCLEOTIDE SEQUENCE [LARGE SCALE GENOMIC DNA]</scope>
    <source>
        <strain evidence="2 3">ATCC 19624</strain>
    </source>
</reference>
<comment type="caution">
    <text evidence="2">The sequence shown here is derived from an EMBL/GenBank/DDBJ whole genome shotgun (WGS) entry which is preliminary data.</text>
</comment>
<protein>
    <recommendedName>
        <fullName evidence="1">Serine aminopeptidase S33 domain-containing protein</fullName>
    </recommendedName>
</protein>
<evidence type="ECO:0000313" key="2">
    <source>
        <dbReference type="EMBL" id="EGI76619.1"/>
    </source>
</evidence>
<keyword evidence="3" id="KW-1185">Reference proteome</keyword>
<dbReference type="Pfam" id="PF12146">
    <property type="entry name" value="Hydrolase_4"/>
    <property type="match status" value="1"/>
</dbReference>